<dbReference type="Gene3D" id="3.90.550.10">
    <property type="entry name" value="Spore Coat Polysaccharide Biosynthesis Protein SpsA, Chain A"/>
    <property type="match status" value="1"/>
</dbReference>
<dbReference type="EMBL" id="JAAEJV010000108">
    <property type="protein sequence ID" value="MBF5060260.1"/>
    <property type="molecule type" value="Genomic_DNA"/>
</dbReference>
<dbReference type="EC" id="2.4.-.-" evidence="3"/>
<keyword evidence="3" id="KW-0328">Glycosyltransferase</keyword>
<accession>A0ABS0B1J7</accession>
<dbReference type="PANTHER" id="PTHR43630:SF2">
    <property type="entry name" value="GLYCOSYLTRANSFERASE"/>
    <property type="match status" value="1"/>
</dbReference>
<dbReference type="InterPro" id="IPR001173">
    <property type="entry name" value="Glyco_trans_2-like"/>
</dbReference>
<evidence type="ECO:0000259" key="2">
    <source>
        <dbReference type="Pfam" id="PF00535"/>
    </source>
</evidence>
<feature type="domain" description="Glycosyltransferase 2-like" evidence="2">
    <location>
        <begin position="4"/>
        <end position="120"/>
    </location>
</feature>
<evidence type="ECO:0000313" key="3">
    <source>
        <dbReference type="EMBL" id="MBF5060260.1"/>
    </source>
</evidence>
<comment type="similarity">
    <text evidence="1">Belongs to the glycosyltransferase 2 family. WaaE/KdtX subfamily.</text>
</comment>
<dbReference type="Proteomes" id="UP001194714">
    <property type="component" value="Unassembled WGS sequence"/>
</dbReference>
<proteinExistence type="inferred from homology"/>
<dbReference type="CDD" id="cd02511">
    <property type="entry name" value="Beta4Glucosyltransferase"/>
    <property type="match status" value="1"/>
</dbReference>
<comment type="caution">
    <text evidence="3">The sequence shown here is derived from an EMBL/GenBank/DDBJ whole genome shotgun (WGS) entry which is preliminary data.</text>
</comment>
<gene>
    <name evidence="3" type="ORF">NEPTK9_001793</name>
</gene>
<dbReference type="RefSeq" id="WP_194848574.1">
    <property type="nucleotide sequence ID" value="NZ_JAAEJV010000108.1"/>
</dbReference>
<sequence>MITVTILTKNNEETLGSVLESVCSFDEVVLLDTGSTDTTLELAQIYPNVKVFKSPFIGFGPLHNLAAQHASHDWILSLDSDEVLTPELAAEILALKLDPKKVYSFPFNNYFNGKHIKWCGWYPDRHVRLYNKTTTSFTDDQVHEKIKPLQEVALKHPVKHYSYRSIADFLKKMDRYSTLFAEQNLHKKRSSFTKALLHGSFAFIKSYIIKKGFLGGKEGYIISLYNAQTTFYKYLKLAYASRAALSQDR</sequence>
<keyword evidence="4" id="KW-1185">Reference proteome</keyword>
<dbReference type="GO" id="GO:0016757">
    <property type="term" value="F:glycosyltransferase activity"/>
    <property type="evidence" value="ECO:0007669"/>
    <property type="project" value="UniProtKB-KW"/>
</dbReference>
<protein>
    <submittedName>
        <fullName evidence="3">Lipopolysaccharide core biosynthesis glycosyltransferase WaaE</fullName>
        <ecNumber evidence="3">2.4.-.-</ecNumber>
    </submittedName>
</protein>
<reference evidence="3 4" key="1">
    <citation type="submission" date="2020-01" db="EMBL/GenBank/DDBJ databases">
        <title>Draft genome sequence of Cand. Neptunochlamydia vexilliferae K9.</title>
        <authorList>
            <person name="Schulz F."/>
            <person name="Koestlbacher S."/>
            <person name="Wascher F."/>
            <person name="Pizzetti I."/>
            <person name="Horn M."/>
        </authorList>
    </citation>
    <scope>NUCLEOTIDE SEQUENCE [LARGE SCALE GENOMIC DNA]</scope>
    <source>
        <strain evidence="3 4">K9</strain>
    </source>
</reference>
<name>A0ABS0B1J7_9BACT</name>
<organism evidence="3 4">
    <name type="scientific">Candidatus Neptunichlamydia vexilliferae</name>
    <dbReference type="NCBI Taxonomy" id="1651774"/>
    <lineage>
        <taxon>Bacteria</taxon>
        <taxon>Pseudomonadati</taxon>
        <taxon>Chlamydiota</taxon>
        <taxon>Chlamydiia</taxon>
        <taxon>Parachlamydiales</taxon>
        <taxon>Simkaniaceae</taxon>
        <taxon>Candidatus Neptunichlamydia</taxon>
    </lineage>
</organism>
<dbReference type="SUPFAM" id="SSF53448">
    <property type="entry name" value="Nucleotide-diphospho-sugar transferases"/>
    <property type="match status" value="1"/>
</dbReference>
<dbReference type="Pfam" id="PF00535">
    <property type="entry name" value="Glycos_transf_2"/>
    <property type="match status" value="1"/>
</dbReference>
<dbReference type="PANTHER" id="PTHR43630">
    <property type="entry name" value="POLY-BETA-1,6-N-ACETYL-D-GLUCOSAMINE SYNTHASE"/>
    <property type="match status" value="1"/>
</dbReference>
<evidence type="ECO:0000313" key="4">
    <source>
        <dbReference type="Proteomes" id="UP001194714"/>
    </source>
</evidence>
<evidence type="ECO:0000256" key="1">
    <source>
        <dbReference type="ARBA" id="ARBA00038494"/>
    </source>
</evidence>
<keyword evidence="3" id="KW-0808">Transferase</keyword>
<dbReference type="InterPro" id="IPR029044">
    <property type="entry name" value="Nucleotide-diphossugar_trans"/>
</dbReference>